<protein>
    <submittedName>
        <fullName evidence="1">Uncharacterized protein</fullName>
    </submittedName>
</protein>
<reference evidence="1" key="1">
    <citation type="submission" date="2020-08" db="EMBL/GenBank/DDBJ databases">
        <title>Genome public.</title>
        <authorList>
            <person name="Liu C."/>
            <person name="Sun Q."/>
        </authorList>
    </citation>
    <scope>NUCLEOTIDE SEQUENCE</scope>
    <source>
        <strain evidence="1">BX15</strain>
    </source>
</reference>
<comment type="caution">
    <text evidence="1">The sequence shown here is derived from an EMBL/GenBank/DDBJ whole genome shotgun (WGS) entry which is preliminary data.</text>
</comment>
<name>A0A923S6C1_9FIRM</name>
<evidence type="ECO:0000313" key="1">
    <source>
        <dbReference type="EMBL" id="MBC5769416.1"/>
    </source>
</evidence>
<dbReference type="AlphaFoldDB" id="A0A923S6C1"/>
<dbReference type="RefSeq" id="WP_187013771.1">
    <property type="nucleotide sequence ID" value="NZ_JACOQI010000002.1"/>
</dbReference>
<dbReference type="Proteomes" id="UP000620327">
    <property type="component" value="Unassembled WGS sequence"/>
</dbReference>
<organism evidence="1 2">
    <name type="scientific">Dysosmobacter segnis</name>
    <dbReference type="NCBI Taxonomy" id="2763042"/>
    <lineage>
        <taxon>Bacteria</taxon>
        <taxon>Bacillati</taxon>
        <taxon>Bacillota</taxon>
        <taxon>Clostridia</taxon>
        <taxon>Eubacteriales</taxon>
        <taxon>Oscillospiraceae</taxon>
        <taxon>Dysosmobacter</taxon>
    </lineage>
</organism>
<evidence type="ECO:0000313" key="2">
    <source>
        <dbReference type="Proteomes" id="UP000620327"/>
    </source>
</evidence>
<gene>
    <name evidence="1" type="ORF">H8Z83_03640</name>
</gene>
<keyword evidence="2" id="KW-1185">Reference proteome</keyword>
<proteinExistence type="predicted"/>
<sequence length="406" mass="47716">MIVKVCDTIMGAGKTESAITLMNQDKESRYVFITPYLDEVERIKRSCSGRKFKDPQSKGKGKLENLHYLLSMRDNIASTHALFESYNDETISLIQDGGYKLILDEVFQAVQTIPISPKDLQMLKREMIEVDSEYRVRWVNDDYEGRFEDLRDMCMTGNVILYNDCLLLWKFPIEVFQSFDEVIILTYMFDAQVQKYYFDIHNIEVQRIGTVCENGVYHFSDTPHIPDYVAELPKKIHIIEDEKLNKIGEMRSSLSVSWYKKARDTKGQPLIKQLRNNLTNLFKNMLNSSSDRNLWTVFKDYQALLKGKGYTKGFLSCNVRATNAYRNRDCLAYCVNVYYNPLLKNYFQEQGVEVREDDYALSEMIQWVWRSAIRDGKEIWIYIPSRRMRELFRNWLNGISHGNTTD</sequence>
<accession>A0A923S6C1</accession>
<dbReference type="EMBL" id="JACOQI010000002">
    <property type="protein sequence ID" value="MBC5769416.1"/>
    <property type="molecule type" value="Genomic_DNA"/>
</dbReference>